<evidence type="ECO:0000256" key="9">
    <source>
        <dbReference type="ARBA" id="ARBA00029498"/>
    </source>
</evidence>
<dbReference type="AlphaFoldDB" id="A0A8B8V0N8"/>
<dbReference type="GO" id="GO:0030942">
    <property type="term" value="F:endoplasmic reticulum signal peptide binding"/>
    <property type="evidence" value="ECO:0007669"/>
    <property type="project" value="InterPro"/>
</dbReference>
<dbReference type="PANTHER" id="PTHR12860">
    <property type="entry name" value="SIGNAL RECOGNITION PARTICLE 68 KDA PROTEIN"/>
    <property type="match status" value="1"/>
</dbReference>
<dbReference type="InterPro" id="IPR034652">
    <property type="entry name" value="SRP68-RBD"/>
</dbReference>
<dbReference type="RefSeq" id="XP_033769531.1">
    <property type="nucleotide sequence ID" value="XM_033913640.1"/>
</dbReference>
<keyword evidence="5 10" id="KW-0694">RNA-binding</keyword>
<evidence type="ECO:0000256" key="1">
    <source>
        <dbReference type="ARBA" id="ARBA00004496"/>
    </source>
</evidence>
<dbReference type="InterPro" id="IPR038253">
    <property type="entry name" value="SRP68_N_sf"/>
</dbReference>
<accession>A0A8B8V0N8</accession>
<feature type="region of interest" description="Disordered" evidence="11">
    <location>
        <begin position="559"/>
        <end position="599"/>
    </location>
</feature>
<comment type="similarity">
    <text evidence="3 10">Belongs to the SRP68 family.</text>
</comment>
<dbReference type="Gene3D" id="1.10.3450.40">
    <property type="entry name" value="Signal recognition particle, SRP68 subunit, RNA-binding domain"/>
    <property type="match status" value="1"/>
</dbReference>
<keyword evidence="7" id="KW-0539">Nucleus</keyword>
<dbReference type="GO" id="GO:0005047">
    <property type="term" value="F:signal recognition particle binding"/>
    <property type="evidence" value="ECO:0007669"/>
    <property type="project" value="InterPro"/>
</dbReference>
<evidence type="ECO:0000256" key="6">
    <source>
        <dbReference type="ARBA" id="ARBA00023135"/>
    </source>
</evidence>
<keyword evidence="4 10" id="KW-0963">Cytoplasm</keyword>
<dbReference type="OrthoDB" id="10255118at2759"/>
<dbReference type="CDD" id="cd15481">
    <property type="entry name" value="SRP68-RBD"/>
    <property type="match status" value="1"/>
</dbReference>
<reference evidence="12" key="3">
    <citation type="submission" date="2025-07" db="EMBL/GenBank/DDBJ databases">
        <authorList>
            <consortium name="NCBI Genome Project"/>
        </authorList>
    </citation>
    <scope>NUCLEOTIDE SEQUENCE</scope>
    <source>
        <strain evidence="12">CBS432</strain>
    </source>
</reference>
<organism evidence="12">
    <name type="scientific">Saccharomyces paradoxus</name>
    <name type="common">Yeast</name>
    <name type="synonym">Saccharomyces douglasii</name>
    <dbReference type="NCBI Taxonomy" id="27291"/>
    <lineage>
        <taxon>Eukaryota</taxon>
        <taxon>Fungi</taxon>
        <taxon>Dikarya</taxon>
        <taxon>Ascomycota</taxon>
        <taxon>Saccharomycotina</taxon>
        <taxon>Saccharomycetes</taxon>
        <taxon>Saccharomycetales</taxon>
        <taxon>Saccharomycetaceae</taxon>
        <taxon>Saccharomyces</taxon>
    </lineage>
</organism>
<protein>
    <recommendedName>
        <fullName evidence="9 10">Signal recognition particle subunit SRP68</fullName>
        <shortName evidence="10">SRP68</shortName>
    </recommendedName>
</protein>
<dbReference type="VEuPathDB" id="FungiDB:SPAR_P00340"/>
<evidence type="ECO:0000256" key="7">
    <source>
        <dbReference type="ARBA" id="ARBA00023242"/>
    </source>
</evidence>
<evidence type="ECO:0000256" key="10">
    <source>
        <dbReference type="PIRNR" id="PIRNR038995"/>
    </source>
</evidence>
<evidence type="ECO:0000256" key="3">
    <source>
        <dbReference type="ARBA" id="ARBA00009352"/>
    </source>
</evidence>
<evidence type="ECO:0000256" key="5">
    <source>
        <dbReference type="ARBA" id="ARBA00022884"/>
    </source>
</evidence>
<evidence type="ECO:0000256" key="8">
    <source>
        <dbReference type="ARBA" id="ARBA00023274"/>
    </source>
</evidence>
<dbReference type="KEGG" id="spao:SPAR_P00340"/>
<dbReference type="GO" id="GO:0005786">
    <property type="term" value="C:signal recognition particle, endoplasmic reticulum targeting"/>
    <property type="evidence" value="ECO:0007669"/>
    <property type="project" value="UniProtKB-KW"/>
</dbReference>
<evidence type="ECO:0000256" key="2">
    <source>
        <dbReference type="ARBA" id="ARBA00004604"/>
    </source>
</evidence>
<reference evidence="12" key="1">
    <citation type="journal article" date="2017" name="Nat. Genet.">
        <title>Contrasting evolutionary genome dynamics between domesticated and wild yeasts.</title>
        <authorList>
            <person name="Yue J.X."/>
            <person name="Li J."/>
            <person name="Aigrain L."/>
            <person name="Hallin J."/>
            <person name="Persson K."/>
            <person name="Oliver K."/>
            <person name="Bergstrom A."/>
            <person name="Coupland P."/>
            <person name="Warringer J."/>
            <person name="Lagomarsino M.C."/>
            <person name="Fischer G."/>
            <person name="Durbin R."/>
            <person name="Liti G."/>
        </authorList>
    </citation>
    <scope>NUCLEOTIDE SEQUENCE</scope>
    <source>
        <strain evidence="12">CBS432</strain>
    </source>
</reference>
<dbReference type="PANTHER" id="PTHR12860:SF0">
    <property type="entry name" value="SIGNAL RECOGNITION PARTICLE SUBUNIT SRP68"/>
    <property type="match status" value="1"/>
</dbReference>
<dbReference type="Pfam" id="PF16969">
    <property type="entry name" value="SRP68"/>
    <property type="match status" value="1"/>
</dbReference>
<dbReference type="FunFam" id="1.10.3450.40:FF:000005">
    <property type="entry name" value="Signal recognition particle subunit SRP68"/>
    <property type="match status" value="1"/>
</dbReference>
<evidence type="ECO:0000313" key="12">
    <source>
        <dbReference type="RefSeq" id="XP_033769531.1"/>
    </source>
</evidence>
<dbReference type="InterPro" id="IPR026258">
    <property type="entry name" value="SRP68"/>
</dbReference>
<dbReference type="PIRSF" id="PIRSF038995">
    <property type="entry name" value="SRP68"/>
    <property type="match status" value="1"/>
</dbReference>
<evidence type="ECO:0000256" key="4">
    <source>
        <dbReference type="ARBA" id="ARBA00022490"/>
    </source>
</evidence>
<feature type="compositionally biased region" description="Polar residues" evidence="11">
    <location>
        <begin position="569"/>
        <end position="582"/>
    </location>
</feature>
<keyword evidence="6 10" id="KW-0733">Signal recognition particle</keyword>
<dbReference type="GO" id="GO:0006614">
    <property type="term" value="P:SRP-dependent cotranslational protein targeting to membrane"/>
    <property type="evidence" value="ECO:0007669"/>
    <property type="project" value="InterPro"/>
</dbReference>
<reference evidence="12" key="2">
    <citation type="submission" date="2020-01" db="EMBL/GenBank/DDBJ databases">
        <title>Population-level Yeast Reference Genomes.</title>
        <authorList>
            <person name="Yue J.-X."/>
        </authorList>
    </citation>
    <scope>NUCLEOTIDE SEQUENCE</scope>
    <source>
        <strain evidence="12">CBS432</strain>
    </source>
</reference>
<name>A0A8B8V0N8_SACPA</name>
<dbReference type="GO" id="GO:0008312">
    <property type="term" value="F:7S RNA binding"/>
    <property type="evidence" value="ECO:0007669"/>
    <property type="project" value="InterPro"/>
</dbReference>
<gene>
    <name evidence="12" type="primary">SRP68</name>
    <name evidence="12" type="ORF">SPAR_P00340</name>
</gene>
<sequence length="599" mass="68847">MVAYSPIIATYGNRAEQFLETDSDFAKYHAKLNKKLQHLRSRCHLVTKDTKKYSSKNKYGEINSEDYDHKTKLIGVLILLHAERDLALAETLKLRARQRGKLKKSEGKVLSTRLKKACKTADKLVNVTQNEHQWITRVQYLSFAKLTHAEYLINGKRFKRKDSAKISNNLALVFAALEHLKNLNLLSEEVVDNIVNKYQYSLKQYAGNLITTPEINNFIVERVQSDENKDDELVKLLLDNGFNMKKITTSTEDQKATTNINWRSFNAKIMDAEVAQFLEQGLSIHPTQIPQYTQKLSKLEKALDRHEFYIANHDDQDDIDEMVENSSENNQIILAYIKYNILLTSISRERDLFAHLWNQWLKLNTSIPSKLTKYKEMDRIVKNLAKYLSDIMELPGVYSDDELLSQLDLCKLYFQLFLNTGCLSVLYQSKGRYMEALALYVDAYQRLEDKLSEIGTLDEVLLPATLLSLNSIRSLQKRIENGGNSVITLAEYEKGNHGDNPGKYDLTVIEKLDSKKVVPTDIQLKNLFPLKPKMLPVPSKPTLFDLAFNYITYDKQETPEPHLKDSVTETESASLTPISNEQMKGEPRKKRGFLGLFGR</sequence>
<reference evidence="12" key="4">
    <citation type="submission" date="2025-08" db="UniProtKB">
        <authorList>
            <consortium name="RefSeq"/>
        </authorList>
    </citation>
    <scope>IDENTIFICATION</scope>
    <source>
        <strain evidence="12">CBS432</strain>
    </source>
</reference>
<comment type="function">
    <text evidence="10">Component of the signal recognition particle (SRP) complex, a ribonucleoprotein complex that mediates the cotranslational targeting of secretory and membrane proteins to the endoplasmic reticulum (ER). The SRP complex interacts with the signal sequence in nascent secretory and membrane proteins and directs them to the membrane of the ER.</text>
</comment>
<evidence type="ECO:0000256" key="11">
    <source>
        <dbReference type="SAM" id="MobiDB-lite"/>
    </source>
</evidence>
<keyword evidence="8 10" id="KW-0687">Ribonucleoprotein</keyword>
<proteinExistence type="inferred from homology"/>
<comment type="subcellular location">
    <subcellularLocation>
        <location evidence="1 10">Cytoplasm</location>
    </subcellularLocation>
    <subcellularLocation>
        <location evidence="2">Nucleus</location>
        <location evidence="2">Nucleolus</location>
    </subcellularLocation>
</comment>
<dbReference type="GeneID" id="54633976"/>
<dbReference type="GO" id="GO:0005730">
    <property type="term" value="C:nucleolus"/>
    <property type="evidence" value="ECO:0007669"/>
    <property type="project" value="UniProtKB-SubCell"/>
</dbReference>